<dbReference type="Pfam" id="PF11738">
    <property type="entry name" value="DUF3298"/>
    <property type="match status" value="1"/>
</dbReference>
<dbReference type="RefSeq" id="WP_036843525.1">
    <property type="nucleotide sequence ID" value="NZ_AVPF01000101.1"/>
</dbReference>
<accession>A0A0A5HIT6</accession>
<dbReference type="eggNOG" id="COG5513">
    <property type="taxonomic scope" value="Bacteria"/>
</dbReference>
<dbReference type="EMBL" id="AVPF01000101">
    <property type="protein sequence ID" value="KGX83522.1"/>
    <property type="molecule type" value="Genomic_DNA"/>
</dbReference>
<name>A0A0A5HIT6_9BACI</name>
<dbReference type="Pfam" id="PF14903">
    <property type="entry name" value="WG_beta_rep"/>
    <property type="match status" value="5"/>
</dbReference>
<sequence length="569" mass="65567">MKLFPAYKSTTDGDQWGYINKKGSFEIEPQYELAHDFQENGLAIVQVHNKNGVINTKGEYVVKPDYDYITQYSEGRATVHNEKGVWVIDEKGNILTSQPFDFISSYQQGRALYQETNEENNNVLYGYLDRDGGILIPAQYQSATDFQDGVAVVQTQEGQYQLIARDTSILYKYPYEYVGQYGQGMLAYQEEGDPKYGFIDKSGKVIIPPSFDAVQPFSEGRAVINKIEDYLYSYGLIDQKGNIILEPTHSDISRLGEKRIAVGKAIKEEQPYLGVRYAIADLNGNFLSDYRYQNVLPYEKGYASAHDDENTFFLNREGKIAQKLPVVPGQGTLRFQNSLIQANVDFQLMYLDRKGNVIWRPKNTIRLNNQFRVLRMKYKPNPDYLVYYPVVRGMEDTSVQKQVNDKLKGISQVKPIPSDEKLEYSYTGDFEIEFFKKYLVVVEMNGSQYYFGAAHPMPTKIYSNIDLVSGTFYELKDLFKEGAPYVKVISDIVEQQIVEQEINVFPDSYKGIQPDQPFYVNEESLFIYFPPYEITPYVAGFPTFEIPFSEIMDIIDTKGEFWLSFHHRE</sequence>
<dbReference type="Proteomes" id="UP000030403">
    <property type="component" value="Unassembled WGS sequence"/>
</dbReference>
<organism evidence="2 3">
    <name type="scientific">Pontibacillus marinus BH030004 = DSM 16465</name>
    <dbReference type="NCBI Taxonomy" id="1385511"/>
    <lineage>
        <taxon>Bacteria</taxon>
        <taxon>Bacillati</taxon>
        <taxon>Bacillota</taxon>
        <taxon>Bacilli</taxon>
        <taxon>Bacillales</taxon>
        <taxon>Bacillaceae</taxon>
        <taxon>Pontibacillus</taxon>
    </lineage>
</organism>
<evidence type="ECO:0000259" key="1">
    <source>
        <dbReference type="Pfam" id="PF11738"/>
    </source>
</evidence>
<dbReference type="eggNOG" id="COG5263">
    <property type="taxonomic scope" value="Bacteria"/>
</dbReference>
<evidence type="ECO:0000313" key="2">
    <source>
        <dbReference type="EMBL" id="KGX83522.1"/>
    </source>
</evidence>
<dbReference type="STRING" id="1385511.GCA_000425225_02134"/>
<dbReference type="InterPro" id="IPR032774">
    <property type="entry name" value="WG_beta_rep"/>
</dbReference>
<dbReference type="InterPro" id="IPR021729">
    <property type="entry name" value="DUF3298"/>
</dbReference>
<dbReference type="OrthoDB" id="5637at2"/>
<dbReference type="InterPro" id="IPR037126">
    <property type="entry name" value="PdaC/RsiV-like_sf"/>
</dbReference>
<protein>
    <recommendedName>
        <fullName evidence="1">DUF3298 domain-containing protein</fullName>
    </recommendedName>
</protein>
<dbReference type="AlphaFoldDB" id="A0A0A5HIT6"/>
<proteinExistence type="predicted"/>
<keyword evidence="3" id="KW-1185">Reference proteome</keyword>
<evidence type="ECO:0000313" key="3">
    <source>
        <dbReference type="Proteomes" id="UP000030403"/>
    </source>
</evidence>
<dbReference type="Gene3D" id="3.90.640.20">
    <property type="entry name" value="Heat-shock cognate protein, ATPase"/>
    <property type="match status" value="1"/>
</dbReference>
<dbReference type="PANTHER" id="PTHR37841">
    <property type="entry name" value="GLR2918 PROTEIN"/>
    <property type="match status" value="1"/>
</dbReference>
<gene>
    <name evidence="2" type="ORF">N783_02795</name>
</gene>
<comment type="caution">
    <text evidence="2">The sequence shown here is derived from an EMBL/GenBank/DDBJ whole genome shotgun (WGS) entry which is preliminary data.</text>
</comment>
<reference evidence="2 3" key="1">
    <citation type="submission" date="2013-08" db="EMBL/GenBank/DDBJ databases">
        <authorList>
            <person name="Huang J."/>
            <person name="Wang G."/>
        </authorList>
    </citation>
    <scope>NUCLEOTIDE SEQUENCE [LARGE SCALE GENOMIC DNA]</scope>
    <source>
        <strain evidence="2 3">BH030004</strain>
    </source>
</reference>
<dbReference type="Gene3D" id="3.30.565.40">
    <property type="entry name" value="Fervidobacterium nodosum Rt17-B1 like"/>
    <property type="match status" value="1"/>
</dbReference>
<dbReference type="PANTHER" id="PTHR37841:SF1">
    <property type="entry name" value="DUF3298 DOMAIN-CONTAINING PROTEIN"/>
    <property type="match status" value="1"/>
</dbReference>
<feature type="domain" description="DUF3298" evidence="1">
    <location>
        <begin position="476"/>
        <end position="549"/>
    </location>
</feature>